<dbReference type="SUPFAM" id="SSF52980">
    <property type="entry name" value="Restriction endonuclease-like"/>
    <property type="match status" value="1"/>
</dbReference>
<evidence type="ECO:0000259" key="2">
    <source>
        <dbReference type="Pfam" id="PF04471"/>
    </source>
</evidence>
<dbReference type="InterPro" id="IPR052906">
    <property type="entry name" value="Type_IV_Methyl-Rstrct_Enzyme"/>
</dbReference>
<dbReference type="GO" id="GO:0004519">
    <property type="term" value="F:endonuclease activity"/>
    <property type="evidence" value="ECO:0007669"/>
    <property type="project" value="UniProtKB-KW"/>
</dbReference>
<protein>
    <submittedName>
        <fullName evidence="3">Restriction endonuclease</fullName>
    </submittedName>
</protein>
<organism evidence="3 4">
    <name type="scientific">Blautia intestinihominis</name>
    <dbReference type="NCBI Taxonomy" id="3133152"/>
    <lineage>
        <taxon>Bacteria</taxon>
        <taxon>Bacillati</taxon>
        <taxon>Bacillota</taxon>
        <taxon>Clostridia</taxon>
        <taxon>Lachnospirales</taxon>
        <taxon>Lachnospiraceae</taxon>
        <taxon>Blautia</taxon>
    </lineage>
</organism>
<reference evidence="3 4" key="1">
    <citation type="submission" date="2024-03" db="EMBL/GenBank/DDBJ databases">
        <title>Human intestinal bacterial collection.</title>
        <authorList>
            <person name="Pauvert C."/>
            <person name="Hitch T.C.A."/>
            <person name="Clavel T."/>
        </authorList>
    </citation>
    <scope>NUCLEOTIDE SEQUENCE [LARGE SCALE GENOMIC DNA]</scope>
    <source>
        <strain evidence="3 4">CLA-AA-H95</strain>
    </source>
</reference>
<keyword evidence="3" id="KW-0255">Endonuclease</keyword>
<evidence type="ECO:0000313" key="3">
    <source>
        <dbReference type="EMBL" id="MEQ2358729.1"/>
    </source>
</evidence>
<dbReference type="PANTHER" id="PTHR30015:SF6">
    <property type="entry name" value="SLL1429 PROTEIN"/>
    <property type="match status" value="1"/>
</dbReference>
<dbReference type="InterPro" id="IPR011856">
    <property type="entry name" value="tRNA_endonuc-like_dom_sf"/>
</dbReference>
<comment type="caution">
    <text evidence="3">The sequence shown here is derived from an EMBL/GenBank/DDBJ whole genome shotgun (WGS) entry which is preliminary data.</text>
</comment>
<accession>A0ABV1AKM8</accession>
<keyword evidence="1" id="KW-0812">Transmembrane</keyword>
<keyword evidence="3" id="KW-0378">Hydrolase</keyword>
<evidence type="ECO:0000256" key="1">
    <source>
        <dbReference type="SAM" id="Phobius"/>
    </source>
</evidence>
<dbReference type="RefSeq" id="WP_118698347.1">
    <property type="nucleotide sequence ID" value="NZ_JBBMEI010000029.1"/>
</dbReference>
<feature type="transmembrane region" description="Helical" evidence="1">
    <location>
        <begin position="117"/>
        <end position="140"/>
    </location>
</feature>
<evidence type="ECO:0000313" key="4">
    <source>
        <dbReference type="Proteomes" id="UP001446032"/>
    </source>
</evidence>
<dbReference type="EMBL" id="JBBMEI010000029">
    <property type="protein sequence ID" value="MEQ2358729.1"/>
    <property type="molecule type" value="Genomic_DNA"/>
</dbReference>
<dbReference type="Proteomes" id="UP001446032">
    <property type="component" value="Unassembled WGS sequence"/>
</dbReference>
<proteinExistence type="predicted"/>
<feature type="transmembrane region" description="Helical" evidence="1">
    <location>
        <begin position="146"/>
        <end position="166"/>
    </location>
</feature>
<keyword evidence="1" id="KW-0472">Membrane</keyword>
<dbReference type="Pfam" id="PF04471">
    <property type="entry name" value="Mrr_cat"/>
    <property type="match status" value="1"/>
</dbReference>
<dbReference type="InterPro" id="IPR007560">
    <property type="entry name" value="Restrct_endonuc_IV_Mrr"/>
</dbReference>
<gene>
    <name evidence="3" type="ORF">WMO75_10355</name>
</gene>
<dbReference type="Gene3D" id="3.40.1350.10">
    <property type="match status" value="1"/>
</dbReference>
<name>A0ABV1AKM8_9FIRM</name>
<keyword evidence="3" id="KW-0540">Nuclease</keyword>
<dbReference type="InterPro" id="IPR011335">
    <property type="entry name" value="Restrct_endonuc-II-like"/>
</dbReference>
<keyword evidence="4" id="KW-1185">Reference proteome</keyword>
<feature type="transmembrane region" description="Helical" evidence="1">
    <location>
        <begin position="200"/>
        <end position="217"/>
    </location>
</feature>
<sequence length="326" mass="36818">MNYQDGFEFEHRCAAFLKTKGYRKVSVTPPSGDQGIDVIAYKSGVKYGIQCKYYSAPVGNKAVQEAYSGARFYDCDRAVVMTNHTFTKAARELADKLEVELWEHCSPGRETGKFRKLIHAFLFLFLLAGIAAGASMQIFQYPKPSLLNYLDVFLAVTASLLGIFGWRFLSLNLLSGALYLILFFLLLFSGAAKILPSEVLPVFLLPAVLLSGHAIFLQRQKSSDSDGQDSTDHQRALSNQNTGKAYTRLLSQGLRSKVQFLSSEEADYGEKFLYHIDECSAKDLALLEKEMNRSMKDHYRLQRINNSQFYLHRIPKKNKKNQDSSD</sequence>
<feature type="domain" description="Restriction endonuclease type IV Mrr" evidence="2">
    <location>
        <begin position="5"/>
        <end position="103"/>
    </location>
</feature>
<keyword evidence="1" id="KW-1133">Transmembrane helix</keyword>
<feature type="transmembrane region" description="Helical" evidence="1">
    <location>
        <begin position="173"/>
        <end position="194"/>
    </location>
</feature>
<dbReference type="PANTHER" id="PTHR30015">
    <property type="entry name" value="MRR RESTRICTION SYSTEM PROTEIN"/>
    <property type="match status" value="1"/>
</dbReference>